<dbReference type="GO" id="GO:0051016">
    <property type="term" value="P:barbed-end actin filament capping"/>
    <property type="evidence" value="ECO:0007669"/>
    <property type="project" value="UniProtKB-UniRule"/>
</dbReference>
<evidence type="ECO:0000313" key="5">
    <source>
        <dbReference type="Proteomes" id="UP001210925"/>
    </source>
</evidence>
<name>A0AAD5Y6L1_9FUNG</name>
<proteinExistence type="inferred from homology"/>
<dbReference type="Gene3D" id="3.30.1140.60">
    <property type="entry name" value="F-actin capping protein, alpha subunit"/>
    <property type="match status" value="1"/>
</dbReference>
<evidence type="ECO:0000256" key="3">
    <source>
        <dbReference type="RuleBase" id="RU365077"/>
    </source>
</evidence>
<sequence>MQSAKGEIIQEFLLNSPPGQVSDVYNGSIGLTKDIRGIVDDKEEIAQLVPAFEAHNKVQLIPIKLPDADYETATKADADAPTFDEKLTKLRNAIDEAVAEYVSNYYPSGISSVFVSEDNIVIHIVGNKYNPNNFWAGRLRSSWRLSKSNLKGSIKAQIHYYEDGNVQLNSHKESDTDLPSVVVLE</sequence>
<organism evidence="4 5">
    <name type="scientific">Boothiomyces macroporosus</name>
    <dbReference type="NCBI Taxonomy" id="261099"/>
    <lineage>
        <taxon>Eukaryota</taxon>
        <taxon>Fungi</taxon>
        <taxon>Fungi incertae sedis</taxon>
        <taxon>Chytridiomycota</taxon>
        <taxon>Chytridiomycota incertae sedis</taxon>
        <taxon>Chytridiomycetes</taxon>
        <taxon>Rhizophydiales</taxon>
        <taxon>Terramycetaceae</taxon>
        <taxon>Boothiomyces</taxon>
    </lineage>
</organism>
<keyword evidence="2 3" id="KW-0009">Actin-binding</keyword>
<protein>
    <recommendedName>
        <fullName evidence="3">F-actin-capping protein subunit alpha</fullName>
    </recommendedName>
</protein>
<evidence type="ECO:0000313" key="4">
    <source>
        <dbReference type="EMBL" id="KAJ3261550.1"/>
    </source>
</evidence>
<dbReference type="GO" id="GO:0030036">
    <property type="term" value="P:actin cytoskeleton organization"/>
    <property type="evidence" value="ECO:0007669"/>
    <property type="project" value="TreeGrafter"/>
</dbReference>
<evidence type="ECO:0000256" key="1">
    <source>
        <dbReference type="ARBA" id="ARBA00022467"/>
    </source>
</evidence>
<dbReference type="PANTHER" id="PTHR10653">
    <property type="entry name" value="F-ACTIN-CAPPING PROTEIN SUBUNIT ALPHA"/>
    <property type="match status" value="1"/>
</dbReference>
<comment type="subunit">
    <text evidence="3">Heterodimer of an alpha and a beta subunit.</text>
</comment>
<evidence type="ECO:0000256" key="2">
    <source>
        <dbReference type="ARBA" id="ARBA00023203"/>
    </source>
</evidence>
<reference evidence="4" key="1">
    <citation type="submission" date="2020-05" db="EMBL/GenBank/DDBJ databases">
        <title>Phylogenomic resolution of chytrid fungi.</title>
        <authorList>
            <person name="Stajich J.E."/>
            <person name="Amses K."/>
            <person name="Simmons R."/>
            <person name="Seto K."/>
            <person name="Myers J."/>
            <person name="Bonds A."/>
            <person name="Quandt C.A."/>
            <person name="Barry K."/>
            <person name="Liu P."/>
            <person name="Grigoriev I."/>
            <person name="Longcore J.E."/>
            <person name="James T.Y."/>
        </authorList>
    </citation>
    <scope>NUCLEOTIDE SEQUENCE</scope>
    <source>
        <strain evidence="4">PLAUS21</strain>
    </source>
</reference>
<accession>A0AAD5Y6L1</accession>
<dbReference type="Gene3D" id="3.90.1150.210">
    <property type="entry name" value="F-actin capping protein, beta subunit"/>
    <property type="match status" value="1"/>
</dbReference>
<dbReference type="EMBL" id="JADGKB010000005">
    <property type="protein sequence ID" value="KAJ3261550.1"/>
    <property type="molecule type" value="Genomic_DNA"/>
</dbReference>
<dbReference type="PANTHER" id="PTHR10653:SF0">
    <property type="entry name" value="F-ACTIN-CAPPING PROTEIN SUBUNIT ALPHA"/>
    <property type="match status" value="1"/>
</dbReference>
<comment type="similarity">
    <text evidence="3">Belongs to the F-actin-capping protein alpha subunit family.</text>
</comment>
<keyword evidence="1 3" id="KW-0117">Actin capping</keyword>
<dbReference type="AlphaFoldDB" id="A0AAD5Y6L1"/>
<dbReference type="SUPFAM" id="SSF90096">
    <property type="entry name" value="Subunits of heterodimeric actin filament capping protein Capz"/>
    <property type="match status" value="1"/>
</dbReference>
<keyword evidence="5" id="KW-1185">Reference proteome</keyword>
<gene>
    <name evidence="4" type="primary">CAP1_1</name>
    <name evidence="4" type="ORF">HK103_005388</name>
</gene>
<comment type="function">
    <text evidence="3">F-actin-capping proteins bind in a Ca(2+)-independent manner to the fast growing ends of actin filaments (barbed end) thereby blocking the exchange of subunits at these ends. Unlike other capping proteins (such as gelsolin and severin), these proteins do not sever actin filaments.</text>
</comment>
<dbReference type="InterPro" id="IPR037282">
    <property type="entry name" value="CapZ_alpha/beta"/>
</dbReference>
<dbReference type="GO" id="GO:0008290">
    <property type="term" value="C:F-actin capping protein complex"/>
    <property type="evidence" value="ECO:0007669"/>
    <property type="project" value="UniProtKB-UniRule"/>
</dbReference>
<dbReference type="Pfam" id="PF01267">
    <property type="entry name" value="F-actin_cap_A"/>
    <property type="match status" value="1"/>
</dbReference>
<dbReference type="Proteomes" id="UP001210925">
    <property type="component" value="Unassembled WGS sequence"/>
</dbReference>
<dbReference type="GO" id="GO:0030479">
    <property type="term" value="C:actin cortical patch"/>
    <property type="evidence" value="ECO:0007669"/>
    <property type="project" value="TreeGrafter"/>
</dbReference>
<dbReference type="GO" id="GO:0051015">
    <property type="term" value="F:actin filament binding"/>
    <property type="evidence" value="ECO:0007669"/>
    <property type="project" value="TreeGrafter"/>
</dbReference>
<comment type="caution">
    <text evidence="4">The sequence shown here is derived from an EMBL/GenBank/DDBJ whole genome shotgun (WGS) entry which is preliminary data.</text>
</comment>
<dbReference type="InterPro" id="IPR002189">
    <property type="entry name" value="CapZ_alpha"/>
</dbReference>
<dbReference type="InterPro" id="IPR042276">
    <property type="entry name" value="CapZ_alpha/beta_2"/>
</dbReference>
<dbReference type="InterPro" id="IPR042489">
    <property type="entry name" value="CapZ_alpha_1"/>
</dbReference>